<dbReference type="GO" id="GO:0004748">
    <property type="term" value="F:ribonucleoside-diphosphate reductase activity, thioredoxin disulfide as acceptor"/>
    <property type="evidence" value="ECO:0007669"/>
    <property type="project" value="UniProtKB-EC"/>
</dbReference>
<evidence type="ECO:0000256" key="3">
    <source>
        <dbReference type="ARBA" id="ARBA00022634"/>
    </source>
</evidence>
<keyword evidence="4" id="KW-0547">Nucleotide-binding</keyword>
<evidence type="ECO:0000256" key="2">
    <source>
        <dbReference type="ARBA" id="ARBA00012274"/>
    </source>
</evidence>
<keyword evidence="3" id="KW-0237">DNA synthesis</keyword>
<name>A0A317ED60_9PROT</name>
<evidence type="ECO:0000259" key="6">
    <source>
        <dbReference type="Pfam" id="PF12637"/>
    </source>
</evidence>
<evidence type="ECO:0000313" key="8">
    <source>
        <dbReference type="Proteomes" id="UP000245461"/>
    </source>
</evidence>
<dbReference type="RefSeq" id="WP_109902943.1">
    <property type="nucleotide sequence ID" value="NZ_QGLE01000002.1"/>
</dbReference>
<dbReference type="GO" id="GO:0071897">
    <property type="term" value="P:DNA biosynthetic process"/>
    <property type="evidence" value="ECO:0007669"/>
    <property type="project" value="UniProtKB-KW"/>
</dbReference>
<accession>A0A317ED60</accession>
<evidence type="ECO:0000313" key="7">
    <source>
        <dbReference type="EMBL" id="PWR24968.1"/>
    </source>
</evidence>
<protein>
    <recommendedName>
        <fullName evidence="2">ribonucleoside-diphosphate reductase</fullName>
        <ecNumber evidence="2">1.17.4.1</ecNumber>
    </recommendedName>
</protein>
<sequence length="129" mass="13719">MPSPDRQRLPNRRLCLTDVVSWHGADWLLSIGFDHGGRVREVFLSGPKCGSEIEATLADACILVSLLLQHDHEPAALLDRLSRDPVSPEDPAASPIGLVLERLAAMQASGAEAAREAYAAAAALGRLAS</sequence>
<dbReference type="OrthoDB" id="8479142at2"/>
<dbReference type="EC" id="1.17.4.1" evidence="2"/>
<gene>
    <name evidence="7" type="ORF">DKG74_04155</name>
</gene>
<dbReference type="AlphaFoldDB" id="A0A317ED60"/>
<evidence type="ECO:0000256" key="1">
    <source>
        <dbReference type="ARBA" id="ARBA00007405"/>
    </source>
</evidence>
<evidence type="ECO:0000256" key="5">
    <source>
        <dbReference type="ARBA" id="ARBA00047754"/>
    </source>
</evidence>
<comment type="catalytic activity">
    <reaction evidence="5">
        <text>a 2'-deoxyribonucleoside 5'-diphosphate + [thioredoxin]-disulfide + H2O = a ribonucleoside 5'-diphosphate + [thioredoxin]-dithiol</text>
        <dbReference type="Rhea" id="RHEA:23252"/>
        <dbReference type="Rhea" id="RHEA-COMP:10698"/>
        <dbReference type="Rhea" id="RHEA-COMP:10700"/>
        <dbReference type="ChEBI" id="CHEBI:15377"/>
        <dbReference type="ChEBI" id="CHEBI:29950"/>
        <dbReference type="ChEBI" id="CHEBI:50058"/>
        <dbReference type="ChEBI" id="CHEBI:57930"/>
        <dbReference type="ChEBI" id="CHEBI:73316"/>
        <dbReference type="EC" id="1.17.4.1"/>
    </reaction>
</comment>
<dbReference type="GO" id="GO:0000166">
    <property type="term" value="F:nucleotide binding"/>
    <property type="evidence" value="ECO:0007669"/>
    <property type="project" value="UniProtKB-KW"/>
</dbReference>
<dbReference type="Proteomes" id="UP000245461">
    <property type="component" value="Unassembled WGS sequence"/>
</dbReference>
<keyword evidence="8" id="KW-1185">Reference proteome</keyword>
<evidence type="ECO:0000256" key="4">
    <source>
        <dbReference type="ARBA" id="ARBA00022741"/>
    </source>
</evidence>
<dbReference type="Pfam" id="PF12637">
    <property type="entry name" value="TSCPD"/>
    <property type="match status" value="1"/>
</dbReference>
<dbReference type="InterPro" id="IPR024434">
    <property type="entry name" value="TSCPD_dom"/>
</dbReference>
<comment type="caution">
    <text evidence="7">The sequence shown here is derived from an EMBL/GenBank/DDBJ whole genome shotgun (WGS) entry which is preliminary data.</text>
</comment>
<reference evidence="7 8" key="1">
    <citation type="submission" date="2018-05" db="EMBL/GenBank/DDBJ databases">
        <title>Zavarzinia sp. HR-AS.</title>
        <authorList>
            <person name="Lee Y."/>
            <person name="Jeon C.O."/>
        </authorList>
    </citation>
    <scope>NUCLEOTIDE SEQUENCE [LARGE SCALE GENOMIC DNA]</scope>
    <source>
        <strain evidence="7 8">HR-AS</strain>
    </source>
</reference>
<dbReference type="EMBL" id="QGLE01000002">
    <property type="protein sequence ID" value="PWR24968.1"/>
    <property type="molecule type" value="Genomic_DNA"/>
</dbReference>
<feature type="domain" description="TSCPD" evidence="6">
    <location>
        <begin position="23"/>
        <end position="83"/>
    </location>
</feature>
<proteinExistence type="inferred from homology"/>
<comment type="similarity">
    <text evidence="1">Belongs to the ribonucleoside diphosphate reductase class-2 family.</text>
</comment>
<organism evidence="7 8">
    <name type="scientific">Zavarzinia aquatilis</name>
    <dbReference type="NCBI Taxonomy" id="2211142"/>
    <lineage>
        <taxon>Bacteria</taxon>
        <taxon>Pseudomonadati</taxon>
        <taxon>Pseudomonadota</taxon>
        <taxon>Alphaproteobacteria</taxon>
        <taxon>Rhodospirillales</taxon>
        <taxon>Zavarziniaceae</taxon>
        <taxon>Zavarzinia</taxon>
    </lineage>
</organism>